<dbReference type="SMART" id="SM00721">
    <property type="entry name" value="BAR"/>
    <property type="match status" value="1"/>
</dbReference>
<proteinExistence type="predicted"/>
<dbReference type="InterPro" id="IPR027267">
    <property type="entry name" value="AH/BAR_dom_sf"/>
</dbReference>
<dbReference type="AlphaFoldDB" id="A0A2K1R3A7"/>
<dbReference type="InterPro" id="IPR004148">
    <property type="entry name" value="BAR_dom"/>
</dbReference>
<dbReference type="InterPro" id="IPR018859">
    <property type="entry name" value="BAR_dom-cont"/>
</dbReference>
<dbReference type="FunCoup" id="A0A2K1R3A7">
    <property type="interactions" value="57"/>
</dbReference>
<organism evidence="3 4">
    <name type="scientific">Sphaceloma murrayae</name>
    <dbReference type="NCBI Taxonomy" id="2082308"/>
    <lineage>
        <taxon>Eukaryota</taxon>
        <taxon>Fungi</taxon>
        <taxon>Dikarya</taxon>
        <taxon>Ascomycota</taxon>
        <taxon>Pezizomycotina</taxon>
        <taxon>Dothideomycetes</taxon>
        <taxon>Dothideomycetidae</taxon>
        <taxon>Myriangiales</taxon>
        <taxon>Elsinoaceae</taxon>
        <taxon>Sphaceloma</taxon>
    </lineage>
</organism>
<dbReference type="InParanoid" id="A0A2K1R3A7"/>
<feature type="region of interest" description="Disordered" evidence="1">
    <location>
        <begin position="298"/>
        <end position="321"/>
    </location>
</feature>
<dbReference type="OrthoDB" id="5549748at2759"/>
<evidence type="ECO:0000313" key="3">
    <source>
        <dbReference type="EMBL" id="PNS21770.1"/>
    </source>
</evidence>
<dbReference type="STRING" id="2082308.A0A2K1R3A7"/>
<feature type="compositionally biased region" description="Basic and acidic residues" evidence="1">
    <location>
        <begin position="304"/>
        <end position="321"/>
    </location>
</feature>
<gene>
    <name evidence="3" type="ORF">CAC42_1624</name>
</gene>
<evidence type="ECO:0000313" key="4">
    <source>
        <dbReference type="Proteomes" id="UP000243797"/>
    </source>
</evidence>
<dbReference type="Proteomes" id="UP000243797">
    <property type="component" value="Unassembled WGS sequence"/>
</dbReference>
<accession>A0A2K1R3A7</accession>
<name>A0A2K1R3A7_9PEZI</name>
<dbReference type="Pfam" id="PF10455">
    <property type="entry name" value="BAR_2"/>
    <property type="match status" value="1"/>
</dbReference>
<evidence type="ECO:0000256" key="1">
    <source>
        <dbReference type="SAM" id="MobiDB-lite"/>
    </source>
</evidence>
<protein>
    <recommendedName>
        <fullName evidence="2">BAR domain-containing protein</fullName>
    </recommendedName>
</protein>
<reference evidence="3 4" key="1">
    <citation type="submission" date="2017-06" db="EMBL/GenBank/DDBJ databases">
        <title>Draft genome sequence of a variant of Elsinoe murrayae.</title>
        <authorList>
            <person name="Cheng Q."/>
        </authorList>
    </citation>
    <scope>NUCLEOTIDE SEQUENCE [LARGE SCALE GENOMIC DNA]</scope>
    <source>
        <strain evidence="3 4">CQ-2017a</strain>
    </source>
</reference>
<dbReference type="GO" id="GO:0005737">
    <property type="term" value="C:cytoplasm"/>
    <property type="evidence" value="ECO:0007669"/>
    <property type="project" value="InterPro"/>
</dbReference>
<dbReference type="Gene3D" id="1.20.1270.60">
    <property type="entry name" value="Arfaptin homology (AH) domain/BAR domain"/>
    <property type="match status" value="1"/>
</dbReference>
<sequence length="321" mass="34746">MNNITSFGKNLGASFTPFAQRTQQYVKEQLGQADEKTELPPDYLALERRVDALKAVHTKLLAATSQYTNEAYDYPPNIRESFTDLSRTVGDKVKLLSSASSAAEAQAAFTAPPSSKPAPKTFNHAIARASLAGSRAVVEADLGVEGSGVAAPSGTSGEAGADALSHALEKYAVAQEKVGEARLYQDVQISSRFLSPWQTTLNTSIGYASKARRAVADARLVLDAAKGRAKTRFGSEAAYDEKTRQEIEKAEDEFVAKVEEASGIMKNCLDTPEPLRNLVELVRAQREFHESAAKTLAEVEDEVERAQGEQEEAYRKARDGA</sequence>
<dbReference type="EMBL" id="NKHZ01000010">
    <property type="protein sequence ID" value="PNS21770.1"/>
    <property type="molecule type" value="Genomic_DNA"/>
</dbReference>
<dbReference type="SUPFAM" id="SSF103657">
    <property type="entry name" value="BAR/IMD domain-like"/>
    <property type="match status" value="1"/>
</dbReference>
<comment type="caution">
    <text evidence="3">The sequence shown here is derived from an EMBL/GenBank/DDBJ whole genome shotgun (WGS) entry which is preliminary data.</text>
</comment>
<feature type="domain" description="BAR" evidence="2">
    <location>
        <begin position="14"/>
        <end position="305"/>
    </location>
</feature>
<keyword evidence="4" id="KW-1185">Reference proteome</keyword>
<evidence type="ECO:0000259" key="2">
    <source>
        <dbReference type="SMART" id="SM00721"/>
    </source>
</evidence>